<name>A0ABP0DNW2_9PEZI</name>
<dbReference type="SUPFAM" id="SSF53474">
    <property type="entry name" value="alpha/beta-Hydrolases"/>
    <property type="match status" value="1"/>
</dbReference>
<dbReference type="InterPro" id="IPR029058">
    <property type="entry name" value="AB_hydrolase_fold"/>
</dbReference>
<reference evidence="4 5" key="1">
    <citation type="submission" date="2024-01" db="EMBL/GenBank/DDBJ databases">
        <authorList>
            <person name="Allen C."/>
            <person name="Tagirdzhanova G."/>
        </authorList>
    </citation>
    <scope>NUCLEOTIDE SEQUENCE [LARGE SCALE GENOMIC DNA]</scope>
    <source>
        <strain evidence="4 5">CBS 119000</strain>
    </source>
</reference>
<accession>A0ABP0DNW2</accession>
<dbReference type="Proteomes" id="UP001642502">
    <property type="component" value="Unassembled WGS sequence"/>
</dbReference>
<feature type="region of interest" description="Disordered" evidence="2">
    <location>
        <begin position="73"/>
        <end position="111"/>
    </location>
</feature>
<evidence type="ECO:0000259" key="3">
    <source>
        <dbReference type="Pfam" id="PF00561"/>
    </source>
</evidence>
<dbReference type="Gene3D" id="3.40.50.1820">
    <property type="entry name" value="alpha/beta hydrolase"/>
    <property type="match status" value="2"/>
</dbReference>
<proteinExistence type="inferred from homology"/>
<gene>
    <name evidence="4" type="ORF">SEPCBS119000_003841</name>
</gene>
<feature type="domain" description="AB hydrolase-1" evidence="3">
    <location>
        <begin position="219"/>
        <end position="591"/>
    </location>
</feature>
<keyword evidence="5" id="KW-1185">Reference proteome</keyword>
<sequence length="618" mass="68692">MLRSQQHFILQLSVAPTRRTLTTAAALSHNSEKSPPSPPPPKSNSRNHAHAVAAPANAATVRVFRFTSEPNVAERNVRSSAMSPSQAQPRSHSEERSSAHTEATQQTRTNSRLSSYFPLGYRDAVHQWWTSVSASAAERGVLAYVPFVREAKAGSQPDLSLTTQQRHAGDAPLSSSNSVNTNDPYGTRLWRSQMVALSGKNRALNEYSIERVSEETEETLVMLHGYGAGLGFFYRNFEPLSRRKGWQLYALDMLGMGNSSRPPFKVRAKDPQEKIAEAESWFVDSLEEWRKIRKIERFTLLGHSMGGYLAVSYALKYPGHLNKLILASPVGVPEDPYAVNSTLPEPDTSTLASEFTQDQDTVAGGSDANSHAVTASVHTSSTAKNPNHNYTYNQNHHSKGKTTASTTKPERRPLPGWLVWLWDANVSPFSLVRASGPLGPRLVSGWTSRRFSHLDTEEADALHTYTYSLFRQRGSGEYALPYLLAPGAYARSPVINRIQNVGRQVVQPAQPATATTEAVPEVKEPGLPIVMMYGDHDWMDVAGGYAAEEKIKKRIEQTLLHGTPDEQKRENGSAKVLIVRNAGHHLYLDNPDEFNKYIDDELAETQQSERRRRQQQGR</sequence>
<feature type="compositionally biased region" description="Polar residues" evidence="2">
    <location>
        <begin position="78"/>
        <end position="90"/>
    </location>
</feature>
<dbReference type="EMBL" id="CAWUON010000053">
    <property type="protein sequence ID" value="CAK7269961.1"/>
    <property type="molecule type" value="Genomic_DNA"/>
</dbReference>
<feature type="compositionally biased region" description="Polar residues" evidence="2">
    <location>
        <begin position="157"/>
        <end position="166"/>
    </location>
</feature>
<comment type="caution">
    <text evidence="4">The sequence shown here is derived from an EMBL/GenBank/DDBJ whole genome shotgun (WGS) entry which is preliminary data.</text>
</comment>
<evidence type="ECO:0000313" key="5">
    <source>
        <dbReference type="Proteomes" id="UP001642502"/>
    </source>
</evidence>
<feature type="compositionally biased region" description="Polar residues" evidence="2">
    <location>
        <begin position="367"/>
        <end position="407"/>
    </location>
</feature>
<protein>
    <recommendedName>
        <fullName evidence="3">AB hydrolase-1 domain-containing protein</fullName>
    </recommendedName>
</protein>
<evidence type="ECO:0000313" key="4">
    <source>
        <dbReference type="EMBL" id="CAK7269961.1"/>
    </source>
</evidence>
<organism evidence="4 5">
    <name type="scientific">Sporothrix epigloea</name>
    <dbReference type="NCBI Taxonomy" id="1892477"/>
    <lineage>
        <taxon>Eukaryota</taxon>
        <taxon>Fungi</taxon>
        <taxon>Dikarya</taxon>
        <taxon>Ascomycota</taxon>
        <taxon>Pezizomycotina</taxon>
        <taxon>Sordariomycetes</taxon>
        <taxon>Sordariomycetidae</taxon>
        <taxon>Ophiostomatales</taxon>
        <taxon>Ophiostomataceae</taxon>
        <taxon>Sporothrix</taxon>
    </lineage>
</organism>
<feature type="region of interest" description="Disordered" evidence="2">
    <location>
        <begin position="155"/>
        <end position="180"/>
    </location>
</feature>
<dbReference type="InterPro" id="IPR000073">
    <property type="entry name" value="AB_hydrolase_1"/>
</dbReference>
<dbReference type="PANTHER" id="PTHR42886:SF29">
    <property type="entry name" value="PUMMELIG, ISOFORM A"/>
    <property type="match status" value="1"/>
</dbReference>
<evidence type="ECO:0000256" key="1">
    <source>
        <dbReference type="ARBA" id="ARBA00038097"/>
    </source>
</evidence>
<feature type="region of interest" description="Disordered" evidence="2">
    <location>
        <begin position="26"/>
        <end position="53"/>
    </location>
</feature>
<comment type="similarity">
    <text evidence="1">Belongs to the peptidase S33 family. ABHD4/ABHD5 subfamily.</text>
</comment>
<evidence type="ECO:0000256" key="2">
    <source>
        <dbReference type="SAM" id="MobiDB-lite"/>
    </source>
</evidence>
<feature type="region of interest" description="Disordered" evidence="2">
    <location>
        <begin position="360"/>
        <end position="409"/>
    </location>
</feature>
<dbReference type="Pfam" id="PF00561">
    <property type="entry name" value="Abhydrolase_1"/>
    <property type="match status" value="1"/>
</dbReference>
<dbReference type="PANTHER" id="PTHR42886">
    <property type="entry name" value="RE40534P-RELATED"/>
    <property type="match status" value="1"/>
</dbReference>
<feature type="compositionally biased region" description="Polar residues" evidence="2">
    <location>
        <begin position="100"/>
        <end position="111"/>
    </location>
</feature>